<keyword evidence="2" id="KW-1133">Transmembrane helix</keyword>
<feature type="compositionally biased region" description="Pro residues" evidence="1">
    <location>
        <begin position="784"/>
        <end position="795"/>
    </location>
</feature>
<accession>A0A4R2NQK5</accession>
<evidence type="ECO:0000256" key="2">
    <source>
        <dbReference type="SAM" id="Phobius"/>
    </source>
</evidence>
<reference evidence="4 5" key="1">
    <citation type="submission" date="2019-03" db="EMBL/GenBank/DDBJ databases">
        <title>Genomic Encyclopedia of Type Strains, Phase IV (KMG-IV): sequencing the most valuable type-strain genomes for metagenomic binning, comparative biology and taxonomic classification.</title>
        <authorList>
            <person name="Goeker M."/>
        </authorList>
    </citation>
    <scope>NUCLEOTIDE SEQUENCE [LARGE SCALE GENOMIC DNA]</scope>
    <source>
        <strain evidence="4 5">DSM 14836</strain>
    </source>
</reference>
<evidence type="ECO:0000256" key="1">
    <source>
        <dbReference type="SAM" id="MobiDB-lite"/>
    </source>
</evidence>
<organism evidence="4 5">
    <name type="scientific">Tenacibaculum skagerrakense</name>
    <dbReference type="NCBI Taxonomy" id="186571"/>
    <lineage>
        <taxon>Bacteria</taxon>
        <taxon>Pseudomonadati</taxon>
        <taxon>Bacteroidota</taxon>
        <taxon>Flavobacteriia</taxon>
        <taxon>Flavobacteriales</taxon>
        <taxon>Flavobacteriaceae</taxon>
        <taxon>Tenacibaculum</taxon>
    </lineage>
</organism>
<keyword evidence="2" id="KW-0472">Membrane</keyword>
<proteinExistence type="predicted"/>
<comment type="caution">
    <text evidence="4">The sequence shown here is derived from an EMBL/GenBank/DDBJ whole genome shotgun (WGS) entry which is preliminary data.</text>
</comment>
<protein>
    <submittedName>
        <fullName evidence="4">Beta-lactamase regulating signal transducer with metallopeptidase domain</fullName>
    </submittedName>
</protein>
<feature type="transmembrane region" description="Helical" evidence="2">
    <location>
        <begin position="35"/>
        <end position="55"/>
    </location>
</feature>
<feature type="compositionally biased region" description="Basic and acidic residues" evidence="1">
    <location>
        <begin position="763"/>
        <end position="781"/>
    </location>
</feature>
<dbReference type="Pfam" id="PF05569">
    <property type="entry name" value="Peptidase_M56"/>
    <property type="match status" value="1"/>
</dbReference>
<dbReference type="RefSeq" id="WP_132795420.1">
    <property type="nucleotide sequence ID" value="NZ_SLXM01000008.1"/>
</dbReference>
<gene>
    <name evidence="4" type="ORF">EV195_10874</name>
</gene>
<name>A0A4R2NQK5_9FLAO</name>
<dbReference type="InterPro" id="IPR052173">
    <property type="entry name" value="Beta-lactam_resp_regulator"/>
</dbReference>
<dbReference type="PANTHER" id="PTHR34978:SF3">
    <property type="entry name" value="SLR0241 PROTEIN"/>
    <property type="match status" value="1"/>
</dbReference>
<evidence type="ECO:0000313" key="4">
    <source>
        <dbReference type="EMBL" id="TCP23605.1"/>
    </source>
</evidence>
<feature type="region of interest" description="Disordered" evidence="1">
    <location>
        <begin position="606"/>
        <end position="626"/>
    </location>
</feature>
<keyword evidence="2" id="KW-0812">Transmembrane</keyword>
<feature type="transmembrane region" description="Helical" evidence="2">
    <location>
        <begin position="6"/>
        <end position="23"/>
    </location>
</feature>
<evidence type="ECO:0000259" key="3">
    <source>
        <dbReference type="Pfam" id="PF05569"/>
    </source>
</evidence>
<dbReference type="PANTHER" id="PTHR34978">
    <property type="entry name" value="POSSIBLE SENSOR-TRANSDUCER PROTEIN BLAR"/>
    <property type="match status" value="1"/>
</dbReference>
<feature type="compositionally biased region" description="Basic and acidic residues" evidence="1">
    <location>
        <begin position="697"/>
        <end position="710"/>
    </location>
</feature>
<feature type="domain" description="Peptidase M56" evidence="3">
    <location>
        <begin position="124"/>
        <end position="251"/>
    </location>
</feature>
<dbReference type="Proteomes" id="UP000294564">
    <property type="component" value="Unassembled WGS sequence"/>
</dbReference>
<dbReference type="InterPro" id="IPR008756">
    <property type="entry name" value="Peptidase_M56"/>
</dbReference>
<feature type="region of interest" description="Disordered" evidence="1">
    <location>
        <begin position="763"/>
        <end position="795"/>
    </location>
</feature>
<keyword evidence="5" id="KW-1185">Reference proteome</keyword>
<feature type="region of interest" description="Disordered" evidence="1">
    <location>
        <begin position="695"/>
        <end position="732"/>
    </location>
</feature>
<evidence type="ECO:0000313" key="5">
    <source>
        <dbReference type="Proteomes" id="UP000294564"/>
    </source>
</evidence>
<sequence>MIAYLIKSSICLLLLLVFYKLLLEKEKMHQFNRAYLLGSVLFSFLVPLYVINIYVPVETLDFPLDFNGELLNREILQQKKEISYWTIAGILSLVISTVFFVRFIVNLSKIILKIRQNTKIKIDNATLVLVEDLISPHTFWNYIFINKEEYKNEKLEEELLTHELTHVTQRHTIDVLLIELLKIIFWFNPLFYFLKKLIQLNHEFIADNKVIHLHKNISEYQHLLLNKAAWNNDYYLASNLNYSLTKKRLVMMSTRTSKVNNWLKKLAVIPLLTGSIYVFAERVESYEMKNNSLLDSDISNLEFPKSEETNISPLEDIKRKLSDKDALKSSIENKDNSKHTFLASIEKIDNNTILKCYNCERWAKLKVPMNKEFTITDWGFTNKSNVDQGAYAFTIKITNNEVYFKGLKNTAWKTLGFTLHPNKKQYINQNGMIANKKEKTTQKATKRNLKSEANHIKETSIQATNSEISYSSEQRKKGTTQKVYTTELSQKNIDPLKVEIQKSAKSSNQEINKLDIDQSEKISDYKKLKKKYDKLRQLKPHYIESEPERKNELDQLYSDLGSKYFRLTRENRRKINRAVRPYAPYVKIKKVNDFYYRLPSELTEEDKLYIPPPPPAPDASEEEKQKVKEAYRKWLNQTRKYSKDKKARPVKIEVKDKSKKGMVKINNQDLYYITNTKGTKYYNRWGQEVNKNGEIINPEKKFPVVKKGDKTNIPPPPPPPKQKVLKQTPSKGTVKVDDKTIYYITNKEGTRYYNRWGQQVNKKGEIINPEKKFPVVKKTDETNIPPPPPPPVKRQ</sequence>
<dbReference type="EMBL" id="SLXM01000008">
    <property type="protein sequence ID" value="TCP23605.1"/>
    <property type="molecule type" value="Genomic_DNA"/>
</dbReference>
<dbReference type="OrthoDB" id="1522859at2"/>
<feature type="transmembrane region" description="Helical" evidence="2">
    <location>
        <begin position="82"/>
        <end position="105"/>
    </location>
</feature>
<dbReference type="AlphaFoldDB" id="A0A4R2NQK5"/>